<dbReference type="EC" id="3.2.1.151" evidence="4"/>
<keyword evidence="7" id="KW-0326">Glycosidase</keyword>
<keyword evidence="7" id="KW-0119">Carbohydrate metabolism</keyword>
<gene>
    <name evidence="8" type="ORF">PENCOP_c007G02409</name>
</gene>
<keyword evidence="2" id="KW-0732">Signal</keyword>
<dbReference type="EMBL" id="MDDG01000007">
    <property type="protein sequence ID" value="OQE39278.1"/>
    <property type="molecule type" value="Genomic_DNA"/>
</dbReference>
<comment type="catalytic activity">
    <reaction evidence="3">
        <text>xyloglucan + H2O = xyloglucan oligosaccharides.</text>
        <dbReference type="EC" id="3.2.1.151"/>
    </reaction>
</comment>
<dbReference type="PANTHER" id="PTHR34002">
    <property type="entry name" value="BLR1656 PROTEIN"/>
    <property type="match status" value="1"/>
</dbReference>
<comment type="similarity">
    <text evidence="1 7">Belongs to the glycosyl hydrolase 12 (cellulase H) family.</text>
</comment>
<keyword evidence="7" id="KW-0624">Polysaccharide degradation</keyword>
<keyword evidence="7" id="KW-0378">Hydrolase</keyword>
<evidence type="ECO:0000256" key="7">
    <source>
        <dbReference type="RuleBase" id="RU361163"/>
    </source>
</evidence>
<reference evidence="9" key="1">
    <citation type="journal article" date="2017" name="Nat. Microbiol.">
        <title>Global analysis of biosynthetic gene clusters reveals vast potential of secondary metabolite production in Penicillium species.</title>
        <authorList>
            <person name="Nielsen J.C."/>
            <person name="Grijseels S."/>
            <person name="Prigent S."/>
            <person name="Ji B."/>
            <person name="Dainat J."/>
            <person name="Nielsen K.F."/>
            <person name="Frisvad J.C."/>
            <person name="Workman M."/>
            <person name="Nielsen J."/>
        </authorList>
    </citation>
    <scope>NUCLEOTIDE SEQUENCE [LARGE SCALE GENOMIC DNA]</scope>
    <source>
        <strain evidence="9">IBT 31321</strain>
    </source>
</reference>
<evidence type="ECO:0000256" key="5">
    <source>
        <dbReference type="ARBA" id="ARBA00041304"/>
    </source>
</evidence>
<name>A0A1V6ULH8_9EURO</name>
<dbReference type="GO" id="GO:0000272">
    <property type="term" value="P:polysaccharide catabolic process"/>
    <property type="evidence" value="ECO:0007669"/>
    <property type="project" value="UniProtKB-KW"/>
</dbReference>
<evidence type="ECO:0000256" key="6">
    <source>
        <dbReference type="ARBA" id="ARBA00043018"/>
    </source>
</evidence>
<dbReference type="GO" id="GO:0008810">
    <property type="term" value="F:cellulase activity"/>
    <property type="evidence" value="ECO:0007669"/>
    <property type="project" value="InterPro"/>
</dbReference>
<dbReference type="Pfam" id="PF01670">
    <property type="entry name" value="Glyco_hydro_12"/>
    <property type="match status" value="1"/>
</dbReference>
<dbReference type="STRING" id="36646.A0A1V6ULH8"/>
<keyword evidence="9" id="KW-1185">Reference proteome</keyword>
<evidence type="ECO:0000313" key="9">
    <source>
        <dbReference type="Proteomes" id="UP000191500"/>
    </source>
</evidence>
<dbReference type="InterPro" id="IPR013320">
    <property type="entry name" value="ConA-like_dom_sf"/>
</dbReference>
<accession>A0A1V6ULH8</accession>
<evidence type="ECO:0000256" key="4">
    <source>
        <dbReference type="ARBA" id="ARBA00038882"/>
    </source>
</evidence>
<comment type="caution">
    <text evidence="8">The sequence shown here is derived from an EMBL/GenBank/DDBJ whole genome shotgun (WGS) entry which is preliminary data.</text>
</comment>
<evidence type="ECO:0000256" key="3">
    <source>
        <dbReference type="ARBA" id="ARBA00037012"/>
    </source>
</evidence>
<organism evidence="8 9">
    <name type="scientific">Penicillium coprophilum</name>
    <dbReference type="NCBI Taxonomy" id="36646"/>
    <lineage>
        <taxon>Eukaryota</taxon>
        <taxon>Fungi</taxon>
        <taxon>Dikarya</taxon>
        <taxon>Ascomycota</taxon>
        <taxon>Pezizomycotina</taxon>
        <taxon>Eurotiomycetes</taxon>
        <taxon>Eurotiomycetidae</taxon>
        <taxon>Eurotiales</taxon>
        <taxon>Aspergillaceae</taxon>
        <taxon>Penicillium</taxon>
    </lineage>
</organism>
<evidence type="ECO:0000256" key="2">
    <source>
        <dbReference type="ARBA" id="ARBA00022729"/>
    </source>
</evidence>
<proteinExistence type="inferred from homology"/>
<dbReference type="InterPro" id="IPR002594">
    <property type="entry name" value="GH12"/>
</dbReference>
<dbReference type="GO" id="GO:0033946">
    <property type="term" value="F:xyloglucan-specific endo-beta-1,4-glucanase activity"/>
    <property type="evidence" value="ECO:0007669"/>
    <property type="project" value="UniProtKB-EC"/>
</dbReference>
<evidence type="ECO:0000313" key="8">
    <source>
        <dbReference type="EMBL" id="OQE39278.1"/>
    </source>
</evidence>
<dbReference type="PANTHER" id="PTHR34002:SF9">
    <property type="entry name" value="XYLOGLUCAN-SPECIFIC ENDO-BETA-1,4-GLUCANASE A"/>
    <property type="match status" value="1"/>
</dbReference>
<sequence length="281" mass="30567">MYKTGRQLPFHIARLSFPSQRSHLSPPVRIATMKSFVAPALLSLALSTMGDAASVPTKGLVRRADFCDQWGTATTDDYILYNNLWGQDDDPSGTQCTGLDSVDGNKIAWHTSWSWAGTAWQVKSYANAKLQFTPKTLSEVSSIKSAWEWSYSNTDVVADVAYDMFLSSTPDGSEEYEIMVWLAAMGGAGAISSTGQPIATVTISGHEWDVYVGPNGAMTVYSFVSKTLITSYSGDLLDFFTYLEKDQALKDSLYLIAVQAGTEPFTGKADMTVSSYSVAVV</sequence>
<dbReference type="Proteomes" id="UP000191500">
    <property type="component" value="Unassembled WGS sequence"/>
</dbReference>
<protein>
    <recommendedName>
        <fullName evidence="4">xyloglucan-specific endo-beta-1,4-glucanase</fullName>
        <ecNumber evidence="4">3.2.1.151</ecNumber>
    </recommendedName>
    <alternativeName>
        <fullName evidence="5">Xyloglucanase A</fullName>
    </alternativeName>
    <alternativeName>
        <fullName evidence="6">Xyloglucanendohydrolase A</fullName>
    </alternativeName>
</protein>
<dbReference type="InterPro" id="IPR013319">
    <property type="entry name" value="GH11/12"/>
</dbReference>
<evidence type="ECO:0000256" key="1">
    <source>
        <dbReference type="ARBA" id="ARBA00005519"/>
    </source>
</evidence>
<dbReference type="SUPFAM" id="SSF49899">
    <property type="entry name" value="Concanavalin A-like lectins/glucanases"/>
    <property type="match status" value="1"/>
</dbReference>
<dbReference type="AlphaFoldDB" id="A0A1V6ULH8"/>
<dbReference type="Gene3D" id="2.60.120.180">
    <property type="match status" value="1"/>
</dbReference>